<accession>A0AB39YKH6</accession>
<name>A0AB39YKH6_9MICC</name>
<protein>
    <submittedName>
        <fullName evidence="2">Uncharacterized protein</fullName>
    </submittedName>
</protein>
<dbReference type="RefSeq" id="WP_369745188.1">
    <property type="nucleotide sequence ID" value="NZ_CP165735.1"/>
</dbReference>
<evidence type="ECO:0000313" key="2">
    <source>
        <dbReference type="EMBL" id="XDV70849.1"/>
    </source>
</evidence>
<sequence>MSSTPEVPRESSNYRPGEPLRSWTSGEPIAPVDAELIILASESLASLRRLIDGDHLSDEDLIAFGRLNSDCVLRWYEPIVSLVREPQIDPEVITLLKASVPGLDS</sequence>
<reference evidence="2" key="1">
    <citation type="submission" date="2024-07" db="EMBL/GenBank/DDBJ databases">
        <authorList>
            <person name="Li J."/>
            <person name="Wei H."/>
            <person name="Ma J."/>
        </authorList>
    </citation>
    <scope>NUCLEOTIDE SEQUENCE</scope>
    <source>
        <strain evidence="2">AMU7</strain>
    </source>
</reference>
<feature type="compositionally biased region" description="Polar residues" evidence="1">
    <location>
        <begin position="1"/>
        <end position="14"/>
    </location>
</feature>
<organism evidence="2">
    <name type="scientific">Paenarthrobacter sp. AMU7</name>
    <dbReference type="NCBI Taxonomy" id="3162492"/>
    <lineage>
        <taxon>Bacteria</taxon>
        <taxon>Bacillati</taxon>
        <taxon>Actinomycetota</taxon>
        <taxon>Actinomycetes</taxon>
        <taxon>Micrococcales</taxon>
        <taxon>Micrococcaceae</taxon>
        <taxon>Paenarthrobacter</taxon>
    </lineage>
</organism>
<feature type="region of interest" description="Disordered" evidence="1">
    <location>
        <begin position="1"/>
        <end position="26"/>
    </location>
</feature>
<evidence type="ECO:0000256" key="1">
    <source>
        <dbReference type="SAM" id="MobiDB-lite"/>
    </source>
</evidence>
<proteinExistence type="predicted"/>
<dbReference type="EMBL" id="CP165735">
    <property type="protein sequence ID" value="XDV70849.1"/>
    <property type="molecule type" value="Genomic_DNA"/>
</dbReference>
<dbReference type="AlphaFoldDB" id="A0AB39YKH6"/>
<gene>
    <name evidence="2" type="ORF">ABQM86_18065</name>
</gene>